<proteinExistence type="predicted"/>
<dbReference type="GO" id="GO:0008137">
    <property type="term" value="F:NADH dehydrogenase (ubiquinone) activity"/>
    <property type="evidence" value="ECO:0007669"/>
    <property type="project" value="InterPro"/>
</dbReference>
<feature type="transmembrane region" description="Helical" evidence="6">
    <location>
        <begin position="333"/>
        <end position="356"/>
    </location>
</feature>
<dbReference type="PRINTS" id="PR01434">
    <property type="entry name" value="NADHDHGNASE5"/>
</dbReference>
<feature type="transmembrane region" description="Helical" evidence="6">
    <location>
        <begin position="251"/>
        <end position="269"/>
    </location>
</feature>
<comment type="caution">
    <text evidence="9">The sequence shown here is derived from an EMBL/GenBank/DDBJ whole genome shotgun (WGS) entry which is preliminary data.</text>
</comment>
<feature type="transmembrane region" description="Helical" evidence="6">
    <location>
        <begin position="115"/>
        <end position="132"/>
    </location>
</feature>
<feature type="transmembrane region" description="Helical" evidence="6">
    <location>
        <begin position="169"/>
        <end position="189"/>
    </location>
</feature>
<organism evidence="9 10">
    <name type="scientific">Shewanella salipaludis</name>
    <dbReference type="NCBI Taxonomy" id="2723052"/>
    <lineage>
        <taxon>Bacteria</taxon>
        <taxon>Pseudomonadati</taxon>
        <taxon>Pseudomonadota</taxon>
        <taxon>Gammaproteobacteria</taxon>
        <taxon>Alteromonadales</taxon>
        <taxon>Shewanellaceae</taxon>
        <taxon>Shewanella</taxon>
    </lineage>
</organism>
<keyword evidence="3 6" id="KW-1133">Transmembrane helix</keyword>
<dbReference type="NCBIfam" id="NF005141">
    <property type="entry name" value="PRK06590.1"/>
    <property type="match status" value="1"/>
</dbReference>
<dbReference type="InterPro" id="IPR018393">
    <property type="entry name" value="NADHpl_OxRdtase_5_subgr"/>
</dbReference>
<dbReference type="AlphaFoldDB" id="A0A972JK08"/>
<feature type="transmembrane region" description="Helical" evidence="6">
    <location>
        <begin position="589"/>
        <end position="609"/>
    </location>
</feature>
<dbReference type="InterPro" id="IPR001750">
    <property type="entry name" value="ND/Mrp_TM"/>
</dbReference>
<dbReference type="PANTHER" id="PTHR42829:SF2">
    <property type="entry name" value="NADH-UBIQUINONE OXIDOREDUCTASE CHAIN 5"/>
    <property type="match status" value="1"/>
</dbReference>
<dbReference type="NCBIfam" id="TIGR01974">
    <property type="entry name" value="NDH_I_L"/>
    <property type="match status" value="1"/>
</dbReference>
<evidence type="ECO:0000313" key="9">
    <source>
        <dbReference type="EMBL" id="NMH63847.1"/>
    </source>
</evidence>
<dbReference type="GO" id="GO:0016020">
    <property type="term" value="C:membrane"/>
    <property type="evidence" value="ECO:0007669"/>
    <property type="project" value="UniProtKB-SubCell"/>
</dbReference>
<feature type="domain" description="NADH-Ubiquinone oxidoreductase (complex I) chain 5 N-terminal" evidence="8">
    <location>
        <begin position="66"/>
        <end position="116"/>
    </location>
</feature>
<dbReference type="GO" id="GO:0015990">
    <property type="term" value="P:electron transport coupled proton transport"/>
    <property type="evidence" value="ECO:0007669"/>
    <property type="project" value="TreeGrafter"/>
</dbReference>
<accession>A0A972JK08</accession>
<evidence type="ECO:0000256" key="2">
    <source>
        <dbReference type="ARBA" id="ARBA00022692"/>
    </source>
</evidence>
<dbReference type="GO" id="GO:0042773">
    <property type="term" value="P:ATP synthesis coupled electron transport"/>
    <property type="evidence" value="ECO:0007669"/>
    <property type="project" value="InterPro"/>
</dbReference>
<evidence type="ECO:0000259" key="8">
    <source>
        <dbReference type="Pfam" id="PF00662"/>
    </source>
</evidence>
<feature type="transmembrane region" description="Helical" evidence="6">
    <location>
        <begin position="29"/>
        <end position="52"/>
    </location>
</feature>
<dbReference type="Proteomes" id="UP000737113">
    <property type="component" value="Unassembled WGS sequence"/>
</dbReference>
<evidence type="ECO:0000256" key="6">
    <source>
        <dbReference type="SAM" id="Phobius"/>
    </source>
</evidence>
<comment type="subcellular location">
    <subcellularLocation>
        <location evidence="1">Endomembrane system</location>
        <topology evidence="1">Multi-pass membrane protein</topology>
    </subcellularLocation>
    <subcellularLocation>
        <location evidence="5">Membrane</location>
        <topology evidence="5">Multi-pass membrane protein</topology>
    </subcellularLocation>
</comment>
<dbReference type="PRINTS" id="PR01435">
    <property type="entry name" value="NPOXDRDTASE5"/>
</dbReference>
<feature type="transmembrane region" description="Helical" evidence="6">
    <location>
        <begin position="82"/>
        <end position="103"/>
    </location>
</feature>
<feature type="domain" description="NADH:quinone oxidoreductase/Mrp antiporter transmembrane" evidence="7">
    <location>
        <begin position="132"/>
        <end position="426"/>
    </location>
</feature>
<dbReference type="Gene3D" id="1.20.5.2700">
    <property type="match status" value="1"/>
</dbReference>
<feature type="transmembrane region" description="Helical" evidence="6">
    <location>
        <begin position="414"/>
        <end position="438"/>
    </location>
</feature>
<dbReference type="InterPro" id="IPR003945">
    <property type="entry name" value="NU5C-like"/>
</dbReference>
<dbReference type="Pfam" id="PF00662">
    <property type="entry name" value="Proton_antipo_N"/>
    <property type="match status" value="1"/>
</dbReference>
<feature type="transmembrane region" description="Helical" evidence="6">
    <location>
        <begin position="281"/>
        <end position="302"/>
    </location>
</feature>
<dbReference type="InterPro" id="IPR001516">
    <property type="entry name" value="Proton_antipo_N"/>
</dbReference>
<evidence type="ECO:0000256" key="5">
    <source>
        <dbReference type="RuleBase" id="RU000320"/>
    </source>
</evidence>
<evidence type="ECO:0000256" key="3">
    <source>
        <dbReference type="ARBA" id="ARBA00022989"/>
    </source>
</evidence>
<evidence type="ECO:0000256" key="1">
    <source>
        <dbReference type="ARBA" id="ARBA00004127"/>
    </source>
</evidence>
<evidence type="ECO:0000313" key="10">
    <source>
        <dbReference type="Proteomes" id="UP000737113"/>
    </source>
</evidence>
<dbReference type="PANTHER" id="PTHR42829">
    <property type="entry name" value="NADH-UBIQUINONE OXIDOREDUCTASE CHAIN 5"/>
    <property type="match status" value="1"/>
</dbReference>
<keyword evidence="4 6" id="KW-0472">Membrane</keyword>
<reference evidence="9" key="1">
    <citation type="submission" date="2020-04" db="EMBL/GenBank/DDBJ databases">
        <title>Description of Shewanella salipaludis sp. nov., isolated from a salt marsh.</title>
        <authorList>
            <person name="Park S."/>
            <person name="Yoon J.-H."/>
        </authorList>
    </citation>
    <scope>NUCLEOTIDE SEQUENCE</scope>
    <source>
        <strain evidence="9">SHSM-M6</strain>
    </source>
</reference>
<dbReference type="GO" id="GO:0003954">
    <property type="term" value="F:NADH dehydrogenase activity"/>
    <property type="evidence" value="ECO:0007669"/>
    <property type="project" value="TreeGrafter"/>
</dbReference>
<keyword evidence="2 5" id="KW-0812">Transmembrane</keyword>
<evidence type="ECO:0000259" key="7">
    <source>
        <dbReference type="Pfam" id="PF00361"/>
    </source>
</evidence>
<gene>
    <name evidence="9" type="primary">nuoL</name>
    <name evidence="9" type="ORF">HC757_01425</name>
</gene>
<sequence>MDTMLLAIPLLPLLSSLALVLLQPGKRTTAILGVGSVMLSAILVVGLQLLLWQQTRFVETASFGTWLTTGRLEIGLGLYLDALSLVMISVITGVGALIHLFSASYMRDDPDYSRFFAYLNLFVAAMLILVLADNLLLLYLGWEGVGLCSYLLIGFWYKVPANNAAANKAFLMTRIGDTALMLGLFLLFYRFNSLNIAEIQTAATELLGAGATGEPLLGLSCLLLFAGAVGKSAQLPLQSWLPDAMAGPTPVSALIHAATMVTAGVYLVARNYPLFELAPAVLLLIATIGCLTLLLGAGSALVQTDLKRVLAYSTMSQLGYMFLALGIGAPATAIFHLMTHAFFKALLFLAAGSLIYSLQHQQNILKMGGLWNKQPLLLVAFGAGCAALASLPMTSGFFSKEMILEKTAESGHPLLWLAAVTGAFITALYSARLFYLIFFGRQQTQLSHDLPGSMTWVLLILTALALLGGIEPRGLSVLLPGSIATPEAQLGPLQHWLPLLLPLLGIGLAWWLFSTGAFTRPSGPRLTPWVLFLRGGWGMDTLYLRLFVDPFVRLSHLNRHDVIDKGYGLLAGTTCALHRLAGRLQTGQLRGYAASIILFCLAGIAWGILG</sequence>
<dbReference type="RefSeq" id="WP_169562471.1">
    <property type="nucleotide sequence ID" value="NZ_JAAXYH010000001.1"/>
</dbReference>
<feature type="transmembrane region" description="Helical" evidence="6">
    <location>
        <begin position="309"/>
        <end position="327"/>
    </location>
</feature>
<keyword evidence="10" id="KW-1185">Reference proteome</keyword>
<feature type="transmembrane region" description="Helical" evidence="6">
    <location>
        <begin position="138"/>
        <end position="157"/>
    </location>
</feature>
<dbReference type="EMBL" id="JAAXYH010000001">
    <property type="protein sequence ID" value="NMH63847.1"/>
    <property type="molecule type" value="Genomic_DNA"/>
</dbReference>
<name>A0A972JK08_9GAMM</name>
<feature type="transmembrane region" description="Helical" evidence="6">
    <location>
        <begin position="495"/>
        <end position="513"/>
    </location>
</feature>
<feature type="transmembrane region" description="Helical" evidence="6">
    <location>
        <begin position="209"/>
        <end position="230"/>
    </location>
</feature>
<protein>
    <submittedName>
        <fullName evidence="9">NADH-quinone oxidoreductase subunit L</fullName>
    </submittedName>
</protein>
<feature type="transmembrane region" description="Helical" evidence="6">
    <location>
        <begin position="6"/>
        <end position="22"/>
    </location>
</feature>
<dbReference type="Pfam" id="PF00361">
    <property type="entry name" value="Proton_antipo_M"/>
    <property type="match status" value="1"/>
</dbReference>
<evidence type="ECO:0000256" key="4">
    <source>
        <dbReference type="ARBA" id="ARBA00023136"/>
    </source>
</evidence>
<dbReference type="GO" id="GO:0012505">
    <property type="term" value="C:endomembrane system"/>
    <property type="evidence" value="ECO:0007669"/>
    <property type="project" value="UniProtKB-SubCell"/>
</dbReference>
<feature type="transmembrane region" description="Helical" evidence="6">
    <location>
        <begin position="376"/>
        <end position="394"/>
    </location>
</feature>
<feature type="transmembrane region" description="Helical" evidence="6">
    <location>
        <begin position="450"/>
        <end position="470"/>
    </location>
</feature>